<keyword evidence="2" id="KW-1185">Reference proteome</keyword>
<protein>
    <submittedName>
        <fullName evidence="1">Uncharacterized protein</fullName>
    </submittedName>
</protein>
<dbReference type="Proteomes" id="UP001500841">
    <property type="component" value="Unassembled WGS sequence"/>
</dbReference>
<dbReference type="EMBL" id="BAABCV010000008">
    <property type="protein sequence ID" value="GAA4099196.1"/>
    <property type="molecule type" value="Genomic_DNA"/>
</dbReference>
<evidence type="ECO:0000313" key="2">
    <source>
        <dbReference type="Proteomes" id="UP001500841"/>
    </source>
</evidence>
<reference evidence="2" key="1">
    <citation type="journal article" date="2019" name="Int. J. Syst. Evol. Microbiol.">
        <title>The Global Catalogue of Microorganisms (GCM) 10K type strain sequencing project: providing services to taxonomists for standard genome sequencing and annotation.</title>
        <authorList>
            <consortium name="The Broad Institute Genomics Platform"/>
            <consortium name="The Broad Institute Genome Sequencing Center for Infectious Disease"/>
            <person name="Wu L."/>
            <person name="Ma J."/>
        </authorList>
    </citation>
    <scope>NUCLEOTIDE SEQUENCE [LARGE SCALE GENOMIC DNA]</scope>
    <source>
        <strain evidence="2">JCM 17085</strain>
    </source>
</reference>
<accession>A0ABP7WX63</accession>
<proteinExistence type="predicted"/>
<name>A0ABP7WX63_9SPHI</name>
<organism evidence="1 2">
    <name type="scientific">Mucilaginibacter panaciglaebae</name>
    <dbReference type="NCBI Taxonomy" id="502331"/>
    <lineage>
        <taxon>Bacteria</taxon>
        <taxon>Pseudomonadati</taxon>
        <taxon>Bacteroidota</taxon>
        <taxon>Sphingobacteriia</taxon>
        <taxon>Sphingobacteriales</taxon>
        <taxon>Sphingobacteriaceae</taxon>
        <taxon>Mucilaginibacter</taxon>
    </lineage>
</organism>
<sequence>MKLGPQLITLLNKRYEPSSTIETVFNKYDLTFKTDDQGRPILAFIGNKGPNGIIKGERFARRIVTDQTGQVIKDHWDNKGKS</sequence>
<dbReference type="RefSeq" id="WP_345104697.1">
    <property type="nucleotide sequence ID" value="NZ_BAABCV010000008.1"/>
</dbReference>
<comment type="caution">
    <text evidence="1">The sequence shown here is derived from an EMBL/GenBank/DDBJ whole genome shotgun (WGS) entry which is preliminary data.</text>
</comment>
<evidence type="ECO:0000313" key="1">
    <source>
        <dbReference type="EMBL" id="GAA4099196.1"/>
    </source>
</evidence>
<gene>
    <name evidence="1" type="ORF">GCM10022392_24130</name>
</gene>